<dbReference type="Proteomes" id="UP001304650">
    <property type="component" value="Chromosome"/>
</dbReference>
<accession>A0AA96LJJ0</accession>
<dbReference type="EMBL" id="CP130319">
    <property type="protein sequence ID" value="WNR42196.1"/>
    <property type="molecule type" value="Genomic_DNA"/>
</dbReference>
<dbReference type="KEGG" id="proo:MJB10_13715"/>
<evidence type="ECO:0000313" key="2">
    <source>
        <dbReference type="Proteomes" id="UP001304650"/>
    </source>
</evidence>
<protein>
    <recommendedName>
        <fullName evidence="3">Flagellar protein</fullName>
    </recommendedName>
</protein>
<dbReference type="RefSeq" id="WP_314795451.1">
    <property type="nucleotide sequence ID" value="NZ_CP130319.1"/>
</dbReference>
<dbReference type="AlphaFoldDB" id="A0AA96LJJ0"/>
<gene>
    <name evidence="1" type="ORF">MJB10_13715</name>
</gene>
<reference evidence="1" key="1">
    <citation type="submission" date="2022-02" db="EMBL/GenBank/DDBJ databases">
        <title>Paenibacillus sp. MBLB1832 Whole Genome Shotgun Sequencing.</title>
        <authorList>
            <person name="Hwang C.Y."/>
            <person name="Cho E.-S."/>
            <person name="Seo M.-J."/>
        </authorList>
    </citation>
    <scope>NUCLEOTIDE SEQUENCE</scope>
    <source>
        <strain evidence="1">MBLB1832</strain>
    </source>
</reference>
<sequence length="67" mass="7437">MTLCNCDKCGRVLLTKYEERCTSCAQLALTESHLVKAYVRANPGATVMEVYHQTGVSLQTIKDLMQA</sequence>
<keyword evidence="2" id="KW-1185">Reference proteome</keyword>
<proteinExistence type="predicted"/>
<evidence type="ECO:0008006" key="3">
    <source>
        <dbReference type="Google" id="ProtNLM"/>
    </source>
</evidence>
<organism evidence="1 2">
    <name type="scientific">Paenibacillus roseopurpureus</name>
    <dbReference type="NCBI Taxonomy" id="2918901"/>
    <lineage>
        <taxon>Bacteria</taxon>
        <taxon>Bacillati</taxon>
        <taxon>Bacillota</taxon>
        <taxon>Bacilli</taxon>
        <taxon>Bacillales</taxon>
        <taxon>Paenibacillaceae</taxon>
        <taxon>Paenibacillus</taxon>
    </lineage>
</organism>
<evidence type="ECO:0000313" key="1">
    <source>
        <dbReference type="EMBL" id="WNR42196.1"/>
    </source>
</evidence>
<name>A0AA96LJJ0_9BACL</name>